<keyword evidence="3" id="KW-1185">Reference proteome</keyword>
<feature type="compositionally biased region" description="Pro residues" evidence="1">
    <location>
        <begin position="39"/>
        <end position="54"/>
    </location>
</feature>
<protein>
    <submittedName>
        <fullName evidence="2">Uncharacterized protein</fullName>
    </submittedName>
</protein>
<feature type="region of interest" description="Disordered" evidence="1">
    <location>
        <begin position="1"/>
        <end position="86"/>
    </location>
</feature>
<reference evidence="2 3" key="1">
    <citation type="submission" date="2024-02" db="EMBL/GenBank/DDBJ databases">
        <title>De novo assembly and annotation of 12 fungi associated with fruit tree decline syndrome in Ontario, Canada.</title>
        <authorList>
            <person name="Sulman M."/>
            <person name="Ellouze W."/>
            <person name="Ilyukhin E."/>
        </authorList>
    </citation>
    <scope>NUCLEOTIDE SEQUENCE [LARGE SCALE GENOMIC DNA]</scope>
    <source>
        <strain evidence="2 3">M42-189</strain>
    </source>
</reference>
<sequence length="86" mass="9023">MARSSRSSRATFGRGGYDITHHPVPGPAPINAGRDPVNKPTPPAPPKGTQPPPSKQEEKQQDPPQGDKPSSNDSAESMPDSPSKGE</sequence>
<dbReference type="Proteomes" id="UP001521785">
    <property type="component" value="Unassembled WGS sequence"/>
</dbReference>
<name>A0ABR3RLM4_9PLEO</name>
<evidence type="ECO:0000256" key="1">
    <source>
        <dbReference type="SAM" id="MobiDB-lite"/>
    </source>
</evidence>
<evidence type="ECO:0000313" key="3">
    <source>
        <dbReference type="Proteomes" id="UP001521785"/>
    </source>
</evidence>
<organism evidence="2 3">
    <name type="scientific">Paraconiothyrium brasiliense</name>
    <dbReference type="NCBI Taxonomy" id="300254"/>
    <lineage>
        <taxon>Eukaryota</taxon>
        <taxon>Fungi</taxon>
        <taxon>Dikarya</taxon>
        <taxon>Ascomycota</taxon>
        <taxon>Pezizomycotina</taxon>
        <taxon>Dothideomycetes</taxon>
        <taxon>Pleosporomycetidae</taxon>
        <taxon>Pleosporales</taxon>
        <taxon>Massarineae</taxon>
        <taxon>Didymosphaeriaceae</taxon>
        <taxon>Paraconiothyrium</taxon>
    </lineage>
</organism>
<evidence type="ECO:0000313" key="2">
    <source>
        <dbReference type="EMBL" id="KAL1605341.1"/>
    </source>
</evidence>
<accession>A0ABR3RLM4</accession>
<proteinExistence type="predicted"/>
<comment type="caution">
    <text evidence="2">The sequence shown here is derived from an EMBL/GenBank/DDBJ whole genome shotgun (WGS) entry which is preliminary data.</text>
</comment>
<gene>
    <name evidence="2" type="ORF">SLS60_004889</name>
</gene>
<feature type="compositionally biased region" description="Polar residues" evidence="1">
    <location>
        <begin position="1"/>
        <end position="10"/>
    </location>
</feature>
<dbReference type="EMBL" id="JAKJXO020000005">
    <property type="protein sequence ID" value="KAL1605341.1"/>
    <property type="molecule type" value="Genomic_DNA"/>
</dbReference>